<protein>
    <recommendedName>
        <fullName evidence="2">methylmalonate-semialdehyde dehydrogenase (CoA acylating)</fullName>
        <ecNumber evidence="2">1.2.1.27</ecNumber>
    </recommendedName>
</protein>
<evidence type="ECO:0000313" key="7">
    <source>
        <dbReference type="Proteomes" id="UP000789704"/>
    </source>
</evidence>
<dbReference type="PROSITE" id="PS00070">
    <property type="entry name" value="ALDEHYDE_DEHYDR_CYS"/>
    <property type="match status" value="1"/>
</dbReference>
<evidence type="ECO:0000256" key="3">
    <source>
        <dbReference type="ARBA" id="ARBA00023002"/>
    </source>
</evidence>
<dbReference type="AlphaFoldDB" id="A0A9N8X5L8"/>
<accession>A0A9N8X5L8</accession>
<keyword evidence="4" id="KW-0520">NAD</keyword>
<dbReference type="NCBIfam" id="TIGR01722">
    <property type="entry name" value="MMSDH"/>
    <property type="match status" value="1"/>
</dbReference>
<dbReference type="CDD" id="cd07085">
    <property type="entry name" value="ALDH_F6_MMSDH"/>
    <property type="match status" value="1"/>
</dbReference>
<reference evidence="6" key="1">
    <citation type="submission" date="2021-04" db="EMBL/GenBank/DDBJ databases">
        <authorList>
            <person name="Vanwijnsberghe S."/>
        </authorList>
    </citation>
    <scope>NUCLEOTIDE SEQUENCE</scope>
    <source>
        <strain evidence="6">LMG 31841</strain>
    </source>
</reference>
<gene>
    <name evidence="6" type="primary">mmsA</name>
    <name evidence="6" type="ORF">LMG31841_05402</name>
</gene>
<dbReference type="FunFam" id="3.40.309.10:FF:000002">
    <property type="entry name" value="Methylmalonate-semialdehyde dehydrogenase (Acylating)"/>
    <property type="match status" value="1"/>
</dbReference>
<dbReference type="PANTHER" id="PTHR43866:SF3">
    <property type="entry name" value="METHYLMALONATE-SEMIALDEHYDE DEHYDROGENASE [ACYLATING], MITOCHONDRIAL"/>
    <property type="match status" value="1"/>
</dbReference>
<dbReference type="GO" id="GO:0004491">
    <property type="term" value="F:methylmalonate-semialdehyde dehydrogenase (acylating, NAD) activity"/>
    <property type="evidence" value="ECO:0007669"/>
    <property type="project" value="UniProtKB-EC"/>
</dbReference>
<dbReference type="GO" id="GO:0006210">
    <property type="term" value="P:thymine catabolic process"/>
    <property type="evidence" value="ECO:0007669"/>
    <property type="project" value="TreeGrafter"/>
</dbReference>
<dbReference type="FunFam" id="3.40.605.10:FF:000003">
    <property type="entry name" value="Methylmalonate-semialdehyde dehydrogenase [acylating]"/>
    <property type="match status" value="1"/>
</dbReference>
<organism evidence="6 7">
    <name type="scientific">Paraburkholderia saeva</name>
    <dbReference type="NCBI Taxonomy" id="2777537"/>
    <lineage>
        <taxon>Bacteria</taxon>
        <taxon>Pseudomonadati</taxon>
        <taxon>Pseudomonadota</taxon>
        <taxon>Betaproteobacteria</taxon>
        <taxon>Burkholderiales</taxon>
        <taxon>Burkholderiaceae</taxon>
        <taxon>Paraburkholderia</taxon>
    </lineage>
</organism>
<dbReference type="RefSeq" id="WP_228883497.1">
    <property type="nucleotide sequence ID" value="NZ_CAJQZC010000015.1"/>
</dbReference>
<evidence type="ECO:0000259" key="5">
    <source>
        <dbReference type="Pfam" id="PF00171"/>
    </source>
</evidence>
<comment type="caution">
    <text evidence="6">The sequence shown here is derived from an EMBL/GenBank/DDBJ whole genome shotgun (WGS) entry which is preliminary data.</text>
</comment>
<keyword evidence="7" id="KW-1185">Reference proteome</keyword>
<evidence type="ECO:0000313" key="6">
    <source>
        <dbReference type="EMBL" id="CAG4924612.1"/>
    </source>
</evidence>
<dbReference type="InterPro" id="IPR015590">
    <property type="entry name" value="Aldehyde_DH_dom"/>
</dbReference>
<dbReference type="InterPro" id="IPR016163">
    <property type="entry name" value="Ald_DH_C"/>
</dbReference>
<dbReference type="InterPro" id="IPR016160">
    <property type="entry name" value="Ald_DH_CS_CYS"/>
</dbReference>
<dbReference type="SUPFAM" id="SSF53720">
    <property type="entry name" value="ALDH-like"/>
    <property type="match status" value="1"/>
</dbReference>
<dbReference type="InterPro" id="IPR016161">
    <property type="entry name" value="Ald_DH/histidinol_DH"/>
</dbReference>
<keyword evidence="3 6" id="KW-0560">Oxidoreductase</keyword>
<dbReference type="GO" id="GO:0006574">
    <property type="term" value="P:L-valine catabolic process"/>
    <property type="evidence" value="ECO:0007669"/>
    <property type="project" value="TreeGrafter"/>
</dbReference>
<dbReference type="InterPro" id="IPR016162">
    <property type="entry name" value="Ald_DH_N"/>
</dbReference>
<evidence type="ECO:0000256" key="1">
    <source>
        <dbReference type="ARBA" id="ARBA00009986"/>
    </source>
</evidence>
<evidence type="ECO:0000256" key="2">
    <source>
        <dbReference type="ARBA" id="ARBA00013048"/>
    </source>
</evidence>
<comment type="similarity">
    <text evidence="1">Belongs to the aldehyde dehydrogenase family.</text>
</comment>
<proteinExistence type="inferred from homology"/>
<feature type="domain" description="Aldehyde dehydrogenase" evidence="5">
    <location>
        <begin position="26"/>
        <end position="490"/>
    </location>
</feature>
<dbReference type="Pfam" id="PF00171">
    <property type="entry name" value="Aldedh"/>
    <property type="match status" value="1"/>
</dbReference>
<dbReference type="Gene3D" id="3.40.605.10">
    <property type="entry name" value="Aldehyde Dehydrogenase, Chain A, domain 1"/>
    <property type="match status" value="1"/>
</dbReference>
<dbReference type="PANTHER" id="PTHR43866">
    <property type="entry name" value="MALONATE-SEMIALDEHYDE DEHYDROGENASE"/>
    <property type="match status" value="1"/>
</dbReference>
<dbReference type="Gene3D" id="3.40.309.10">
    <property type="entry name" value="Aldehyde Dehydrogenase, Chain A, domain 2"/>
    <property type="match status" value="1"/>
</dbReference>
<name>A0A9N8X5L8_9BURK</name>
<dbReference type="InterPro" id="IPR010061">
    <property type="entry name" value="MeMal-semiAld_DH"/>
</dbReference>
<dbReference type="Proteomes" id="UP000789704">
    <property type="component" value="Unassembled WGS sequence"/>
</dbReference>
<sequence length="511" mass="54426">MSANPSTLASRTSGVATVKLLINGEFVDSTSTEWRDIVNPATQDVLARVPFATVSEVDAAIRAAHEAFRTWKNTPTGARMRIMLKYQALIREHMPRIAKTLSADQGKTIPDAEGDIFRGLEVVEHACSIGTLQQGEFAENVAGSVDTYTLRQPIGVCVGITPFNFPAMIPLWMFPMAIVCGNTFVLKPSEQDPMSTMELVELALEAGVPKGVLNVVHGGKEVVDALCMHELVKAISFVGSTAVGTHVYRLGSEHGKRVQSMMGAKNHAVVLPDANREQTLNALAGAGFGAAGQRCMATSVVVLVGASAQWLPDLVEKAKTLKVNAGSEANTDIGPVVSRAAQERILGLIEAGVKEGATLALDGRGIKVPGYEKGNFIGPTIFSDVTADMQIYRTEIFGPVLCVLSVPTLDDAIELVNRNPFGNGVGLFTQSGAAARKFQSDIDIGQVGINIPIPVPVPSFSFTGSRGSKLGDLGPYGKQVVQFYTQTKTVTARWFDDATVNDGVNTTISLR</sequence>
<dbReference type="EMBL" id="CAJQZC010000015">
    <property type="protein sequence ID" value="CAG4924612.1"/>
    <property type="molecule type" value="Genomic_DNA"/>
</dbReference>
<evidence type="ECO:0000256" key="4">
    <source>
        <dbReference type="ARBA" id="ARBA00023027"/>
    </source>
</evidence>
<dbReference type="EC" id="1.2.1.27" evidence="2"/>